<gene>
    <name evidence="3" type="ORF">EPA93_12285</name>
</gene>
<dbReference type="KEGG" id="kbs:EPA93_12285"/>
<dbReference type="EMBL" id="CP035758">
    <property type="protein sequence ID" value="QBD76741.1"/>
    <property type="molecule type" value="Genomic_DNA"/>
</dbReference>
<dbReference type="GO" id="GO:0016787">
    <property type="term" value="F:hydrolase activity"/>
    <property type="evidence" value="ECO:0007669"/>
    <property type="project" value="UniProtKB-KW"/>
</dbReference>
<dbReference type="Pfam" id="PF01738">
    <property type="entry name" value="DLH"/>
    <property type="match status" value="1"/>
</dbReference>
<dbReference type="Gene3D" id="3.40.50.1820">
    <property type="entry name" value="alpha/beta hydrolase"/>
    <property type="match status" value="1"/>
</dbReference>
<evidence type="ECO:0000313" key="4">
    <source>
        <dbReference type="Proteomes" id="UP000290365"/>
    </source>
</evidence>
<dbReference type="PANTHER" id="PTHR48081:SF6">
    <property type="entry name" value="PEPTIDASE S9 PROLYL OLIGOPEPTIDASE CATALYTIC DOMAIN-CONTAINING PROTEIN"/>
    <property type="match status" value="1"/>
</dbReference>
<dbReference type="SUPFAM" id="SSF53474">
    <property type="entry name" value="alpha/beta-Hydrolases"/>
    <property type="match status" value="1"/>
</dbReference>
<dbReference type="Proteomes" id="UP000290365">
    <property type="component" value="Chromosome"/>
</dbReference>
<name>A0A4V0YYM5_KTERU</name>
<dbReference type="AlphaFoldDB" id="A0A4V0YYM5"/>
<protein>
    <submittedName>
        <fullName evidence="3">Alpha/beta hydrolase</fullName>
    </submittedName>
</protein>
<dbReference type="OrthoDB" id="9794725at2"/>
<evidence type="ECO:0000313" key="3">
    <source>
        <dbReference type="EMBL" id="QBD76741.1"/>
    </source>
</evidence>
<dbReference type="InterPro" id="IPR002925">
    <property type="entry name" value="Dienelactn_hydro"/>
</dbReference>
<feature type="domain" description="Dienelactone hydrolase" evidence="2">
    <location>
        <begin position="93"/>
        <end position="264"/>
    </location>
</feature>
<keyword evidence="4" id="KW-1185">Reference proteome</keyword>
<accession>A0A4V0YYM5</accession>
<sequence length="286" mass="31171">MKISRKEALMKNTTHTETFLVWPAGVPGGISQGRTEQETIFPPLHIPTPTRLIRNVVEPTLQAYLPDPSRANGTAVVVCPGGCFSFLSIEVEGEEVARWLNERGVAAFVLKYRLAPTPERDEDFMAQFMHIVHDVAGMQAQAPVGISDGQQALKLVRQRASEWGVDPERIGVLGFSAGGAIALAAATQYTAESRPAFAAPIYGPVWQELKVPQDAPPLFIALADDDPSIADGNMPLYNAWKASGHPVELHIYAKGGHGFGMTKQGLPSDRWIEQFADWLVSQGFLE</sequence>
<reference evidence="3 4" key="1">
    <citation type="submission" date="2019-01" db="EMBL/GenBank/DDBJ databases">
        <title>Ktedonosporobacter rubrisoli SCAWS-G2.</title>
        <authorList>
            <person name="Huang Y."/>
            <person name="Yan B."/>
        </authorList>
    </citation>
    <scope>NUCLEOTIDE SEQUENCE [LARGE SCALE GENOMIC DNA]</scope>
    <source>
        <strain evidence="3 4">SCAWS-G2</strain>
    </source>
</reference>
<proteinExistence type="predicted"/>
<dbReference type="PANTHER" id="PTHR48081">
    <property type="entry name" value="AB HYDROLASE SUPERFAMILY PROTEIN C4A8.06C"/>
    <property type="match status" value="1"/>
</dbReference>
<dbReference type="InterPro" id="IPR029058">
    <property type="entry name" value="AB_hydrolase_fold"/>
</dbReference>
<keyword evidence="1 3" id="KW-0378">Hydrolase</keyword>
<evidence type="ECO:0000259" key="2">
    <source>
        <dbReference type="Pfam" id="PF01738"/>
    </source>
</evidence>
<organism evidence="3 4">
    <name type="scientific">Ktedonosporobacter rubrisoli</name>
    <dbReference type="NCBI Taxonomy" id="2509675"/>
    <lineage>
        <taxon>Bacteria</taxon>
        <taxon>Bacillati</taxon>
        <taxon>Chloroflexota</taxon>
        <taxon>Ktedonobacteria</taxon>
        <taxon>Ktedonobacterales</taxon>
        <taxon>Ktedonosporobacteraceae</taxon>
        <taxon>Ktedonosporobacter</taxon>
    </lineage>
</organism>
<dbReference type="InterPro" id="IPR050300">
    <property type="entry name" value="GDXG_lipolytic_enzyme"/>
</dbReference>
<evidence type="ECO:0000256" key="1">
    <source>
        <dbReference type="ARBA" id="ARBA00022801"/>
    </source>
</evidence>